<evidence type="ECO:0000313" key="2">
    <source>
        <dbReference type="EMBL" id="KAA1097366.1"/>
    </source>
</evidence>
<dbReference type="EMBL" id="VSWC01000066">
    <property type="protein sequence ID" value="KAA1097366.1"/>
    <property type="molecule type" value="Genomic_DNA"/>
</dbReference>
<dbReference type="EMBL" id="VDEP01000069">
    <property type="protein sequence ID" value="KAA1134284.1"/>
    <property type="molecule type" value="Genomic_DNA"/>
</dbReference>
<feature type="domain" description="Fungal-type protein kinase" evidence="1">
    <location>
        <begin position="15"/>
        <end position="103"/>
    </location>
</feature>
<evidence type="ECO:0000313" key="3">
    <source>
        <dbReference type="EMBL" id="KAA1134284.1"/>
    </source>
</evidence>
<dbReference type="PANTHER" id="PTHR38248:SF2">
    <property type="entry name" value="FUNK1 11"/>
    <property type="match status" value="1"/>
</dbReference>
<proteinExistence type="predicted"/>
<comment type="caution">
    <text evidence="2">The sequence shown here is derived from an EMBL/GenBank/DDBJ whole genome shotgun (WGS) entry which is preliminary data.</text>
</comment>
<organism evidence="2 4">
    <name type="scientific">Puccinia graminis f. sp. tritici</name>
    <dbReference type="NCBI Taxonomy" id="56615"/>
    <lineage>
        <taxon>Eukaryota</taxon>
        <taxon>Fungi</taxon>
        <taxon>Dikarya</taxon>
        <taxon>Basidiomycota</taxon>
        <taxon>Pucciniomycotina</taxon>
        <taxon>Pucciniomycetes</taxon>
        <taxon>Pucciniales</taxon>
        <taxon>Pucciniaceae</taxon>
        <taxon>Puccinia</taxon>
    </lineage>
</organism>
<dbReference type="PANTHER" id="PTHR38248">
    <property type="entry name" value="FUNK1 6"/>
    <property type="match status" value="1"/>
</dbReference>
<evidence type="ECO:0000259" key="1">
    <source>
        <dbReference type="Pfam" id="PF17667"/>
    </source>
</evidence>
<evidence type="ECO:0000313" key="5">
    <source>
        <dbReference type="Proteomes" id="UP000325313"/>
    </source>
</evidence>
<dbReference type="Proteomes" id="UP000324748">
    <property type="component" value="Unassembled WGS sequence"/>
</dbReference>
<keyword evidence="4" id="KW-1185">Reference proteome</keyword>
<reference evidence="4 5" key="1">
    <citation type="submission" date="2019-05" db="EMBL/GenBank/DDBJ databases">
        <title>Emergence of the Ug99 lineage of the wheat stem rust pathogen through somatic hybridization.</title>
        <authorList>
            <person name="Li F."/>
            <person name="Upadhyaya N.M."/>
            <person name="Sperschneider J."/>
            <person name="Matny O."/>
            <person name="Nguyen-Phuc H."/>
            <person name="Mago R."/>
            <person name="Raley C."/>
            <person name="Miller M.E."/>
            <person name="Silverstein K.A.T."/>
            <person name="Henningsen E."/>
            <person name="Hirsch C.D."/>
            <person name="Visser B."/>
            <person name="Pretorius Z.A."/>
            <person name="Steffenson B.J."/>
            <person name="Schwessinger B."/>
            <person name="Dodds P.N."/>
            <person name="Figueroa M."/>
        </authorList>
    </citation>
    <scope>NUCLEOTIDE SEQUENCE [LARGE SCALE GENOMIC DNA]</scope>
    <source>
        <strain evidence="2">21-0</strain>
        <strain evidence="3 5">Ug99</strain>
    </source>
</reference>
<dbReference type="Pfam" id="PF17667">
    <property type="entry name" value="Pkinase_fungal"/>
    <property type="match status" value="1"/>
</dbReference>
<sequence>MDCQKVEITRQSDQLGEPKNAFINRTQYRRLILKDAGEPVWKVKTPVRLLEAIEHCIQGHKDLLDAGYLRRDISINNLMIIDQADDPDRRSLLIDLDCAIPLSLSRG</sequence>
<protein>
    <recommendedName>
        <fullName evidence="1">Fungal-type protein kinase domain-containing protein</fullName>
    </recommendedName>
</protein>
<dbReference type="InterPro" id="IPR040976">
    <property type="entry name" value="Pkinase_fungal"/>
</dbReference>
<dbReference type="OrthoDB" id="2747778at2759"/>
<dbReference type="AlphaFoldDB" id="A0A5B0P8J3"/>
<dbReference type="Proteomes" id="UP000325313">
    <property type="component" value="Unassembled WGS sequence"/>
</dbReference>
<evidence type="ECO:0000313" key="4">
    <source>
        <dbReference type="Proteomes" id="UP000324748"/>
    </source>
</evidence>
<gene>
    <name evidence="2" type="ORF">PGT21_004247</name>
    <name evidence="3" type="ORF">PGTUg99_034593</name>
</gene>
<accession>A0A5B0P8J3</accession>
<name>A0A5B0P8J3_PUCGR</name>